<evidence type="ECO:0000313" key="15">
    <source>
        <dbReference type="Proteomes" id="UP000245119"/>
    </source>
</evidence>
<accession>A0A2T7P8T0</accession>
<feature type="repeat" description="Solcar" evidence="12">
    <location>
        <begin position="200"/>
        <end position="291"/>
    </location>
</feature>
<gene>
    <name evidence="14" type="ORF">C0Q70_09094</name>
</gene>
<keyword evidence="8" id="KW-0408">Iron</keyword>
<dbReference type="SUPFAM" id="SSF103506">
    <property type="entry name" value="Mitochondrial carrier"/>
    <property type="match status" value="1"/>
</dbReference>
<keyword evidence="3 13" id="KW-0813">Transport</keyword>
<dbReference type="GO" id="GO:0048250">
    <property type="term" value="P:iron import into the mitochondrion"/>
    <property type="evidence" value="ECO:0007669"/>
    <property type="project" value="TreeGrafter"/>
</dbReference>
<evidence type="ECO:0000256" key="5">
    <source>
        <dbReference type="ARBA" id="ARBA00022692"/>
    </source>
</evidence>
<dbReference type="PROSITE" id="PS50920">
    <property type="entry name" value="SOLCAR"/>
    <property type="match status" value="3"/>
</dbReference>
<protein>
    <submittedName>
        <fullName evidence="14">Uncharacterized protein</fullName>
    </submittedName>
</protein>
<dbReference type="AlphaFoldDB" id="A0A2T7P8T0"/>
<evidence type="ECO:0000256" key="8">
    <source>
        <dbReference type="ARBA" id="ARBA00023004"/>
    </source>
</evidence>
<keyword evidence="10" id="KW-0496">Mitochondrion</keyword>
<dbReference type="GO" id="GO:0015093">
    <property type="term" value="F:ferrous iron transmembrane transporter activity"/>
    <property type="evidence" value="ECO:0007669"/>
    <property type="project" value="TreeGrafter"/>
</dbReference>
<keyword evidence="4" id="KW-0410">Iron transport</keyword>
<dbReference type="EMBL" id="PZQS01000005">
    <property type="protein sequence ID" value="PVD29837.1"/>
    <property type="molecule type" value="Genomic_DNA"/>
</dbReference>
<keyword evidence="9" id="KW-0406">Ion transport</keyword>
<evidence type="ECO:0000256" key="3">
    <source>
        <dbReference type="ARBA" id="ARBA00022448"/>
    </source>
</evidence>
<evidence type="ECO:0000256" key="13">
    <source>
        <dbReference type="RuleBase" id="RU000488"/>
    </source>
</evidence>
<name>A0A2T7P8T0_POMCA</name>
<dbReference type="Gene3D" id="1.50.40.10">
    <property type="entry name" value="Mitochondrial carrier domain"/>
    <property type="match status" value="2"/>
</dbReference>
<dbReference type="STRING" id="400727.A0A2T7P8T0"/>
<feature type="repeat" description="Solcar" evidence="12">
    <location>
        <begin position="109"/>
        <end position="193"/>
    </location>
</feature>
<sequence>MEDENPYESLPPSTTMTTHMIAGAAAGVMEHSVMYPVDCVKTRMQALVPDPRADYRSLLDAAHKIMRYEGLRSTMRGFGAMVTGAGPAHAMYFACYEEVKHRLSNGQQGNHLANGMAGCAATLLHDAVMNPADVVKQRMQMFNSSYRTCLHCANAVLKEEGVRAFYRSYTTQLFMNVPFQSIQFVVYEAMQDFLNKDRHYDPFSHMCSGGMAGAVAAAVTMPLDVCKTLLNTQEACARTHLSYINGMAAAFRTVYEFCGIQGYFRGLQARVIYQMPSTAISWSVYEFFKFAITRRHQSKDDGRYLSSAVGSVNVNGVNVHAATSLR</sequence>
<evidence type="ECO:0000256" key="1">
    <source>
        <dbReference type="ARBA" id="ARBA00004448"/>
    </source>
</evidence>
<evidence type="ECO:0000256" key="10">
    <source>
        <dbReference type="ARBA" id="ARBA00023128"/>
    </source>
</evidence>
<proteinExistence type="inferred from homology"/>
<evidence type="ECO:0000256" key="7">
    <source>
        <dbReference type="ARBA" id="ARBA00022989"/>
    </source>
</evidence>
<evidence type="ECO:0000256" key="6">
    <source>
        <dbReference type="ARBA" id="ARBA00022792"/>
    </source>
</evidence>
<dbReference type="InterPro" id="IPR018108">
    <property type="entry name" value="MCP_transmembrane"/>
</dbReference>
<comment type="caution">
    <text evidence="14">The sequence shown here is derived from an EMBL/GenBank/DDBJ whole genome shotgun (WGS) entry which is preliminary data.</text>
</comment>
<comment type="similarity">
    <text evidence="2 13">Belongs to the mitochondrial carrier (TC 2.A.29) family.</text>
</comment>
<dbReference type="Proteomes" id="UP000245119">
    <property type="component" value="Linkage Group LG5"/>
</dbReference>
<keyword evidence="6" id="KW-0999">Mitochondrion inner membrane</keyword>
<evidence type="ECO:0000313" key="14">
    <source>
        <dbReference type="EMBL" id="PVD29837.1"/>
    </source>
</evidence>
<keyword evidence="11 12" id="KW-0472">Membrane</keyword>
<dbReference type="Pfam" id="PF00153">
    <property type="entry name" value="Mito_carr"/>
    <property type="match status" value="3"/>
</dbReference>
<dbReference type="OrthoDB" id="43906at2759"/>
<feature type="repeat" description="Solcar" evidence="12">
    <location>
        <begin position="14"/>
        <end position="102"/>
    </location>
</feature>
<evidence type="ECO:0000256" key="2">
    <source>
        <dbReference type="ARBA" id="ARBA00006375"/>
    </source>
</evidence>
<evidence type="ECO:0000256" key="4">
    <source>
        <dbReference type="ARBA" id="ARBA00022496"/>
    </source>
</evidence>
<evidence type="ECO:0000256" key="11">
    <source>
        <dbReference type="ARBA" id="ARBA00023136"/>
    </source>
</evidence>
<dbReference type="PANTHER" id="PTHR45758">
    <property type="entry name" value="MITOFERRIN-1-RELATED"/>
    <property type="match status" value="1"/>
</dbReference>
<dbReference type="OMA" id="TRMQTIR"/>
<keyword evidence="5 12" id="KW-0812">Transmembrane</keyword>
<keyword evidence="7" id="KW-1133">Transmembrane helix</keyword>
<evidence type="ECO:0000256" key="12">
    <source>
        <dbReference type="PROSITE-ProRule" id="PRU00282"/>
    </source>
</evidence>
<dbReference type="PANTHER" id="PTHR45758:SF20">
    <property type="entry name" value="MITOFERRIN-2"/>
    <property type="match status" value="1"/>
</dbReference>
<keyword evidence="15" id="KW-1185">Reference proteome</keyword>
<reference evidence="14 15" key="1">
    <citation type="submission" date="2018-04" db="EMBL/GenBank/DDBJ databases">
        <title>The genome of golden apple snail Pomacea canaliculata provides insight into stress tolerance and invasive adaptation.</title>
        <authorList>
            <person name="Liu C."/>
            <person name="Liu B."/>
            <person name="Ren Y."/>
            <person name="Zhang Y."/>
            <person name="Wang H."/>
            <person name="Li S."/>
            <person name="Jiang F."/>
            <person name="Yin L."/>
            <person name="Zhang G."/>
            <person name="Qian W."/>
            <person name="Fan W."/>
        </authorList>
    </citation>
    <scope>NUCLEOTIDE SEQUENCE [LARGE SCALE GENOMIC DNA]</scope>
    <source>
        <strain evidence="14">SZHN2017</strain>
        <tissue evidence="14">Muscle</tissue>
    </source>
</reference>
<dbReference type="FunFam" id="1.50.40.10:FF:000029">
    <property type="entry name" value="Solute carrier family 25 member 28"/>
    <property type="match status" value="1"/>
</dbReference>
<dbReference type="GO" id="GO:0005743">
    <property type="term" value="C:mitochondrial inner membrane"/>
    <property type="evidence" value="ECO:0007669"/>
    <property type="project" value="UniProtKB-SubCell"/>
</dbReference>
<organism evidence="14 15">
    <name type="scientific">Pomacea canaliculata</name>
    <name type="common">Golden apple snail</name>
    <dbReference type="NCBI Taxonomy" id="400727"/>
    <lineage>
        <taxon>Eukaryota</taxon>
        <taxon>Metazoa</taxon>
        <taxon>Spiralia</taxon>
        <taxon>Lophotrochozoa</taxon>
        <taxon>Mollusca</taxon>
        <taxon>Gastropoda</taxon>
        <taxon>Caenogastropoda</taxon>
        <taxon>Architaenioglossa</taxon>
        <taxon>Ampullarioidea</taxon>
        <taxon>Ampullariidae</taxon>
        <taxon>Pomacea</taxon>
    </lineage>
</organism>
<dbReference type="InterPro" id="IPR023395">
    <property type="entry name" value="MCP_dom_sf"/>
</dbReference>
<evidence type="ECO:0000256" key="9">
    <source>
        <dbReference type="ARBA" id="ARBA00023065"/>
    </source>
</evidence>
<comment type="subcellular location">
    <subcellularLocation>
        <location evidence="1">Mitochondrion inner membrane</location>
        <topology evidence="1">Multi-pass membrane protein</topology>
    </subcellularLocation>
</comment>